<proteinExistence type="predicted"/>
<evidence type="ECO:0000313" key="2">
    <source>
        <dbReference type="EMBL" id="GFS89289.1"/>
    </source>
</evidence>
<feature type="region of interest" description="Disordered" evidence="1">
    <location>
        <begin position="52"/>
        <end position="98"/>
    </location>
</feature>
<reference evidence="2" key="1">
    <citation type="submission" date="2020-08" db="EMBL/GenBank/DDBJ databases">
        <title>Multicomponent nature underlies the extraordinary mechanical properties of spider dragline silk.</title>
        <authorList>
            <person name="Kono N."/>
            <person name="Nakamura H."/>
            <person name="Mori M."/>
            <person name="Yoshida Y."/>
            <person name="Ohtoshi R."/>
            <person name="Malay A.D."/>
            <person name="Moran D.A.P."/>
            <person name="Tomita M."/>
            <person name="Numata K."/>
            <person name="Arakawa K."/>
        </authorList>
    </citation>
    <scope>NUCLEOTIDE SEQUENCE</scope>
</reference>
<accession>A0A8X6TB75</accession>
<evidence type="ECO:0000256" key="1">
    <source>
        <dbReference type="SAM" id="MobiDB-lite"/>
    </source>
</evidence>
<gene>
    <name evidence="2" type="ORF">NPIL_16821</name>
    <name evidence="3" type="ORF">NPIL_79551</name>
</gene>
<feature type="compositionally biased region" description="Basic and acidic residues" evidence="1">
    <location>
        <begin position="71"/>
        <end position="84"/>
    </location>
</feature>
<dbReference type="EMBL" id="BMAW01004495">
    <property type="protein sequence ID" value="GFS89289.1"/>
    <property type="molecule type" value="Genomic_DNA"/>
</dbReference>
<protein>
    <submittedName>
        <fullName evidence="2">Uncharacterized protein</fullName>
    </submittedName>
</protein>
<sequence length="98" mass="11588">MINVIFYFLMCEMQLQEAVWFTQVQTQEHKIPQDVNKARLKPTKRAFMTCMTFSPSEDNRPLASLTSRNNQSKEKLENKEREYPTEDEELRLKNSLGS</sequence>
<evidence type="ECO:0000313" key="4">
    <source>
        <dbReference type="Proteomes" id="UP000887013"/>
    </source>
</evidence>
<name>A0A8X6TB75_NEPPI</name>
<dbReference type="EMBL" id="BMAW01020487">
    <property type="protein sequence ID" value="GFT68384.1"/>
    <property type="molecule type" value="Genomic_DNA"/>
</dbReference>
<evidence type="ECO:0000313" key="3">
    <source>
        <dbReference type="EMBL" id="GFT68384.1"/>
    </source>
</evidence>
<organism evidence="2 4">
    <name type="scientific">Nephila pilipes</name>
    <name type="common">Giant wood spider</name>
    <name type="synonym">Nephila maculata</name>
    <dbReference type="NCBI Taxonomy" id="299642"/>
    <lineage>
        <taxon>Eukaryota</taxon>
        <taxon>Metazoa</taxon>
        <taxon>Ecdysozoa</taxon>
        <taxon>Arthropoda</taxon>
        <taxon>Chelicerata</taxon>
        <taxon>Arachnida</taxon>
        <taxon>Araneae</taxon>
        <taxon>Araneomorphae</taxon>
        <taxon>Entelegynae</taxon>
        <taxon>Araneoidea</taxon>
        <taxon>Nephilidae</taxon>
        <taxon>Nephila</taxon>
    </lineage>
</organism>
<keyword evidence="4" id="KW-1185">Reference proteome</keyword>
<comment type="caution">
    <text evidence="2">The sequence shown here is derived from an EMBL/GenBank/DDBJ whole genome shotgun (WGS) entry which is preliminary data.</text>
</comment>
<dbReference type="AlphaFoldDB" id="A0A8X6TB75"/>
<dbReference type="Proteomes" id="UP000887013">
    <property type="component" value="Unassembled WGS sequence"/>
</dbReference>